<evidence type="ECO:0000256" key="4">
    <source>
        <dbReference type="ARBA" id="ARBA00022692"/>
    </source>
</evidence>
<dbReference type="NCBIfam" id="TIGR00546">
    <property type="entry name" value="lnt"/>
    <property type="match status" value="1"/>
</dbReference>
<feature type="transmembrane region" description="Helical" evidence="8">
    <location>
        <begin position="58"/>
        <end position="80"/>
    </location>
</feature>
<feature type="transmembrane region" description="Helical" evidence="8">
    <location>
        <begin position="33"/>
        <end position="51"/>
    </location>
</feature>
<comment type="similarity">
    <text evidence="8">Belongs to the CN hydrolase family. Apolipoprotein N-acyltransferase subfamily.</text>
</comment>
<comment type="pathway">
    <text evidence="8">Protein modification; lipoprotein biosynthesis (N-acyl transfer).</text>
</comment>
<dbReference type="InterPro" id="IPR004563">
    <property type="entry name" value="Apolipo_AcylTrfase"/>
</dbReference>
<dbReference type="CDD" id="cd07571">
    <property type="entry name" value="ALP_N-acyl_transferase"/>
    <property type="match status" value="1"/>
</dbReference>
<keyword evidence="3 8" id="KW-0808">Transferase</keyword>
<dbReference type="GO" id="GO:0016410">
    <property type="term" value="F:N-acyltransferase activity"/>
    <property type="evidence" value="ECO:0007669"/>
    <property type="project" value="UniProtKB-UniRule"/>
</dbReference>
<dbReference type="GO" id="GO:0042158">
    <property type="term" value="P:lipoprotein biosynthetic process"/>
    <property type="evidence" value="ECO:0007669"/>
    <property type="project" value="UniProtKB-UniRule"/>
</dbReference>
<proteinExistence type="inferred from homology"/>
<dbReference type="GO" id="GO:0005886">
    <property type="term" value="C:plasma membrane"/>
    <property type="evidence" value="ECO:0007669"/>
    <property type="project" value="UniProtKB-SubCell"/>
</dbReference>
<dbReference type="PANTHER" id="PTHR38686:SF1">
    <property type="entry name" value="APOLIPOPROTEIN N-ACYLTRANSFERASE"/>
    <property type="match status" value="1"/>
</dbReference>
<evidence type="ECO:0000256" key="7">
    <source>
        <dbReference type="ARBA" id="ARBA00023315"/>
    </source>
</evidence>
<dbReference type="InterPro" id="IPR045378">
    <property type="entry name" value="LNT_N"/>
</dbReference>
<dbReference type="STRING" id="123320.SAMN06309945_1650"/>
<keyword evidence="11" id="KW-1185">Reference proteome</keyword>
<feature type="transmembrane region" description="Helical" evidence="8">
    <location>
        <begin position="86"/>
        <end position="107"/>
    </location>
</feature>
<feature type="transmembrane region" description="Helical" evidence="8">
    <location>
        <begin position="119"/>
        <end position="135"/>
    </location>
</feature>
<dbReference type="HAMAP" id="MF_01148">
    <property type="entry name" value="Lnt"/>
    <property type="match status" value="1"/>
</dbReference>
<dbReference type="Proteomes" id="UP000190857">
    <property type="component" value="Unassembled WGS sequence"/>
</dbReference>
<evidence type="ECO:0000256" key="6">
    <source>
        <dbReference type="ARBA" id="ARBA00023136"/>
    </source>
</evidence>
<evidence type="ECO:0000313" key="10">
    <source>
        <dbReference type="EMBL" id="SKC52083.1"/>
    </source>
</evidence>
<dbReference type="RefSeq" id="WP_079727637.1">
    <property type="nucleotide sequence ID" value="NZ_FUZP01000001.1"/>
</dbReference>
<feature type="transmembrane region" description="Helical" evidence="8">
    <location>
        <begin position="226"/>
        <end position="245"/>
    </location>
</feature>
<organism evidence="10 11">
    <name type="scientific">Okibacterium fritillariae</name>
    <dbReference type="NCBI Taxonomy" id="123320"/>
    <lineage>
        <taxon>Bacteria</taxon>
        <taxon>Bacillati</taxon>
        <taxon>Actinomycetota</taxon>
        <taxon>Actinomycetes</taxon>
        <taxon>Micrococcales</taxon>
        <taxon>Microbacteriaceae</taxon>
        <taxon>Okibacterium</taxon>
    </lineage>
</organism>
<comment type="subcellular location">
    <subcellularLocation>
        <location evidence="1 8">Cell membrane</location>
        <topology evidence="1 8">Multi-pass membrane protein</topology>
    </subcellularLocation>
</comment>
<dbReference type="UniPathway" id="UPA00666"/>
<reference evidence="10 11" key="1">
    <citation type="submission" date="2017-02" db="EMBL/GenBank/DDBJ databases">
        <authorList>
            <person name="Peterson S.W."/>
        </authorList>
    </citation>
    <scope>NUCLEOTIDE SEQUENCE [LARGE SCALE GENOMIC DNA]</scope>
    <source>
        <strain evidence="10 11">VKM Ac-2059</strain>
    </source>
</reference>
<keyword evidence="4 8" id="KW-0812">Transmembrane</keyword>
<sequence>MNSRSPRPILPLWVALIVAAGAGIVLDGGFPDLGIWPLTFVGIALILVTLIGRRLGSAFLVGFVASLAFYLVHVSWTALYLGPVPWVALSTLESLFFAAGAMLLTLAYRWVPRVWPHRLGRYLLLPLVVAGLWTLREEIVSTWPYGGFAWGRVALSQSESPLAGVVAWTGVSGLSFLMVLLVAVLVEIVRTPRENTIGWDVRGRRPAFTGSATAGVAARVGYLPRITAAVAAITVLFAIPLWPVAQTGTTTIAAVQGNGKAGYFDGAAPGDVLAAQASATLALIDKNVQPDMVVWPENGSDLNPLENKQAADVLDYLGNALQAPLVVGTITENGGKYYNSSLLWEPGFGSTDQYDKKHPVPFGEYVPDRAFWEPFAPDLIGLIQREYTPGTRDNVFDIGGVVAGLSICFDIADDALTRDAVRDGAEVILAQTNNADFGRTDENQQQLAIARLRSIETARSLVNISTVGTSQMIGPRGETLSEIPAYEPGSMVATLPLVSTITPAMAFGAQLAWFVSLGGLLGLIVAGISQRPSRRRRG</sequence>
<dbReference type="SUPFAM" id="SSF56317">
    <property type="entry name" value="Carbon-nitrogen hydrolase"/>
    <property type="match status" value="1"/>
</dbReference>
<evidence type="ECO:0000256" key="8">
    <source>
        <dbReference type="HAMAP-Rule" id="MF_01148"/>
    </source>
</evidence>
<evidence type="ECO:0000256" key="1">
    <source>
        <dbReference type="ARBA" id="ARBA00004651"/>
    </source>
</evidence>
<dbReference type="Pfam" id="PF00795">
    <property type="entry name" value="CN_hydrolase"/>
    <property type="match status" value="1"/>
</dbReference>
<comment type="catalytic activity">
    <reaction evidence="8">
        <text>N-terminal S-1,2-diacyl-sn-glyceryl-L-cysteinyl-[lipoprotein] + a glycerophospholipid = N-acyl-S-1,2-diacyl-sn-glyceryl-L-cysteinyl-[lipoprotein] + a 2-acyl-sn-glycero-3-phospholipid + H(+)</text>
        <dbReference type="Rhea" id="RHEA:48228"/>
        <dbReference type="Rhea" id="RHEA-COMP:14681"/>
        <dbReference type="Rhea" id="RHEA-COMP:14684"/>
        <dbReference type="ChEBI" id="CHEBI:15378"/>
        <dbReference type="ChEBI" id="CHEBI:136912"/>
        <dbReference type="ChEBI" id="CHEBI:140656"/>
        <dbReference type="ChEBI" id="CHEBI:140657"/>
        <dbReference type="ChEBI" id="CHEBI:140660"/>
        <dbReference type="EC" id="2.3.1.269"/>
    </reaction>
</comment>
<keyword evidence="7 8" id="KW-0012">Acyltransferase</keyword>
<feature type="transmembrane region" description="Helical" evidence="8">
    <location>
        <begin position="504"/>
        <end position="528"/>
    </location>
</feature>
<evidence type="ECO:0000256" key="5">
    <source>
        <dbReference type="ARBA" id="ARBA00022989"/>
    </source>
</evidence>
<dbReference type="PANTHER" id="PTHR38686">
    <property type="entry name" value="APOLIPOPROTEIN N-ACYLTRANSFERASE"/>
    <property type="match status" value="1"/>
</dbReference>
<evidence type="ECO:0000256" key="2">
    <source>
        <dbReference type="ARBA" id="ARBA00022475"/>
    </source>
</evidence>
<gene>
    <name evidence="8" type="primary">lnt</name>
    <name evidence="10" type="ORF">SAMN06309945_1650</name>
</gene>
<protein>
    <recommendedName>
        <fullName evidence="8">Apolipoprotein N-acyltransferase</fullName>
        <shortName evidence="8">ALP N-acyltransferase</shortName>
        <ecNumber evidence="8">2.3.1.269</ecNumber>
    </recommendedName>
</protein>
<keyword evidence="6 8" id="KW-0472">Membrane</keyword>
<evidence type="ECO:0000259" key="9">
    <source>
        <dbReference type="PROSITE" id="PS50263"/>
    </source>
</evidence>
<dbReference type="EC" id="2.3.1.269" evidence="8"/>
<dbReference type="Gene3D" id="3.60.110.10">
    <property type="entry name" value="Carbon-nitrogen hydrolase"/>
    <property type="match status" value="1"/>
</dbReference>
<keyword evidence="5 8" id="KW-1133">Transmembrane helix</keyword>
<dbReference type="Pfam" id="PF20154">
    <property type="entry name" value="LNT_N"/>
    <property type="match status" value="1"/>
</dbReference>
<dbReference type="AlphaFoldDB" id="A0A1T5JLS5"/>
<accession>A0A1T5JLS5</accession>
<feature type="transmembrane region" description="Helical" evidence="8">
    <location>
        <begin position="165"/>
        <end position="186"/>
    </location>
</feature>
<dbReference type="PROSITE" id="PS50263">
    <property type="entry name" value="CN_HYDROLASE"/>
    <property type="match status" value="1"/>
</dbReference>
<evidence type="ECO:0000313" key="11">
    <source>
        <dbReference type="Proteomes" id="UP000190857"/>
    </source>
</evidence>
<dbReference type="InterPro" id="IPR036526">
    <property type="entry name" value="C-N_Hydrolase_sf"/>
</dbReference>
<dbReference type="OrthoDB" id="9804277at2"/>
<comment type="function">
    <text evidence="8">Catalyzes the phospholipid dependent N-acylation of the N-terminal cysteine of apolipoprotein, the last step in lipoprotein maturation.</text>
</comment>
<dbReference type="InterPro" id="IPR003010">
    <property type="entry name" value="C-N_Hydrolase"/>
</dbReference>
<dbReference type="EMBL" id="FUZP01000001">
    <property type="protein sequence ID" value="SKC52083.1"/>
    <property type="molecule type" value="Genomic_DNA"/>
</dbReference>
<feature type="domain" description="CN hydrolase" evidence="9">
    <location>
        <begin position="250"/>
        <end position="497"/>
    </location>
</feature>
<keyword evidence="10" id="KW-0449">Lipoprotein</keyword>
<keyword evidence="2 8" id="KW-1003">Cell membrane</keyword>
<evidence type="ECO:0000256" key="3">
    <source>
        <dbReference type="ARBA" id="ARBA00022679"/>
    </source>
</evidence>
<name>A0A1T5JLS5_9MICO</name>